<dbReference type="STRING" id="946333.A4W93_25790"/>
<dbReference type="InterPro" id="IPR013216">
    <property type="entry name" value="Methyltransf_11"/>
</dbReference>
<accession>A0A1W6LFS3</accession>
<organism evidence="1 2">
    <name type="scientific">Piscinibacter gummiphilus</name>
    <dbReference type="NCBI Taxonomy" id="946333"/>
    <lineage>
        <taxon>Bacteria</taxon>
        <taxon>Pseudomonadati</taxon>
        <taxon>Pseudomonadota</taxon>
        <taxon>Betaproteobacteria</taxon>
        <taxon>Burkholderiales</taxon>
        <taxon>Sphaerotilaceae</taxon>
        <taxon>Piscinibacter</taxon>
    </lineage>
</organism>
<dbReference type="GO" id="GO:0008757">
    <property type="term" value="F:S-adenosylmethionine-dependent methyltransferase activity"/>
    <property type="evidence" value="ECO:0007669"/>
    <property type="project" value="InterPro"/>
</dbReference>
<protein>
    <submittedName>
        <fullName evidence="1">Uncharacterized protein</fullName>
    </submittedName>
</protein>
<dbReference type="OrthoDB" id="9808140at2"/>
<name>A0A1W6LFS3_9BURK</name>
<sequence length="290" mass="32270">MSEGFSADSTIDWAAVELPDAWPDRLDWKHPLTGLRLMRQALGRSRARVQLPDGLPGADGIAKYILQEFHNLPNGNYSKRISAGYARGFDRVMIGSMAGGRARIAQALAGARQVVDLGCGGGHTAAALKASGIPEVIGIDPSPYLLQFAAKTYPDVRWRQGLAERTGLPDASVDAVAMCFLLHEVPPRYLLQILAEVRRILRPGGRLAVLEPSPEQWHLSVWRVFRRYGWRGLYFKWLSQRAFEPFLEPWHKQDFGTRLAEHGFRVESDDSGCPFRFVLAVRDDGPPASP</sequence>
<dbReference type="RefSeq" id="WP_085753361.1">
    <property type="nucleotide sequence ID" value="NZ_BSPR01000015.1"/>
</dbReference>
<dbReference type="KEGG" id="rgu:A4W93_25790"/>
<dbReference type="InterPro" id="IPR029063">
    <property type="entry name" value="SAM-dependent_MTases_sf"/>
</dbReference>
<dbReference type="Gene3D" id="3.40.50.150">
    <property type="entry name" value="Vaccinia Virus protein VP39"/>
    <property type="match status" value="1"/>
</dbReference>
<dbReference type="SUPFAM" id="SSF53335">
    <property type="entry name" value="S-adenosyl-L-methionine-dependent methyltransferases"/>
    <property type="match status" value="1"/>
</dbReference>
<reference evidence="1 2" key="1">
    <citation type="submission" date="2016-04" db="EMBL/GenBank/DDBJ databases">
        <title>Complete genome sequence of natural rubber-degrading, novel Gram-negative bacterium, Rhizobacter gummiphilus strain NS21.</title>
        <authorList>
            <person name="Tabata M."/>
            <person name="Kasai D."/>
            <person name="Fukuda M."/>
        </authorList>
    </citation>
    <scope>NUCLEOTIDE SEQUENCE [LARGE SCALE GENOMIC DNA]</scope>
    <source>
        <strain evidence="1 2">NS21</strain>
    </source>
</reference>
<dbReference type="EMBL" id="CP015118">
    <property type="protein sequence ID" value="ARN23047.1"/>
    <property type="molecule type" value="Genomic_DNA"/>
</dbReference>
<dbReference type="Pfam" id="PF08241">
    <property type="entry name" value="Methyltransf_11"/>
    <property type="match status" value="1"/>
</dbReference>
<dbReference type="PANTHER" id="PTHR42912">
    <property type="entry name" value="METHYLTRANSFERASE"/>
    <property type="match status" value="1"/>
</dbReference>
<keyword evidence="2" id="KW-1185">Reference proteome</keyword>
<gene>
    <name evidence="1" type="ORF">A4W93_25790</name>
</gene>
<dbReference type="CDD" id="cd02440">
    <property type="entry name" value="AdoMet_MTases"/>
    <property type="match status" value="1"/>
</dbReference>
<dbReference type="AlphaFoldDB" id="A0A1W6LFS3"/>
<dbReference type="InterPro" id="IPR050508">
    <property type="entry name" value="Methyltransf_Superfamily"/>
</dbReference>
<dbReference type="Proteomes" id="UP000193427">
    <property type="component" value="Chromosome"/>
</dbReference>
<evidence type="ECO:0000313" key="2">
    <source>
        <dbReference type="Proteomes" id="UP000193427"/>
    </source>
</evidence>
<proteinExistence type="predicted"/>
<evidence type="ECO:0000313" key="1">
    <source>
        <dbReference type="EMBL" id="ARN23047.1"/>
    </source>
</evidence>